<dbReference type="Proteomes" id="UP000590524">
    <property type="component" value="Unassembled WGS sequence"/>
</dbReference>
<dbReference type="EMBL" id="JACIEU010000021">
    <property type="protein sequence ID" value="MBB4150516.1"/>
    <property type="molecule type" value="Genomic_DNA"/>
</dbReference>
<reference evidence="1 2" key="1">
    <citation type="submission" date="2020-08" db="EMBL/GenBank/DDBJ databases">
        <title>Genomic Encyclopedia of Type Strains, Phase IV (KMG-IV): sequencing the most valuable type-strain genomes for metagenomic binning, comparative biology and taxonomic classification.</title>
        <authorList>
            <person name="Goeker M."/>
        </authorList>
    </citation>
    <scope>NUCLEOTIDE SEQUENCE [LARGE SCALE GENOMIC DNA]</scope>
    <source>
        <strain evidence="1 2">DSM 19371</strain>
    </source>
</reference>
<name>A0A7W6LUB7_9SPHN</name>
<proteinExistence type="predicted"/>
<protein>
    <submittedName>
        <fullName evidence="1">Uncharacterized protein</fullName>
    </submittedName>
</protein>
<comment type="caution">
    <text evidence="1">The sequence shown here is derived from an EMBL/GenBank/DDBJ whole genome shotgun (WGS) entry which is preliminary data.</text>
</comment>
<evidence type="ECO:0000313" key="2">
    <source>
        <dbReference type="Proteomes" id="UP000590524"/>
    </source>
</evidence>
<accession>A0A7W6LUB7</accession>
<organism evidence="1 2">
    <name type="scientific">Sphingobium scionense</name>
    <dbReference type="NCBI Taxonomy" id="1404341"/>
    <lineage>
        <taxon>Bacteria</taxon>
        <taxon>Pseudomonadati</taxon>
        <taxon>Pseudomonadota</taxon>
        <taxon>Alphaproteobacteria</taxon>
        <taxon>Sphingomonadales</taxon>
        <taxon>Sphingomonadaceae</taxon>
        <taxon>Sphingobium</taxon>
    </lineage>
</organism>
<dbReference type="RefSeq" id="WP_246428357.1">
    <property type="nucleotide sequence ID" value="NZ_JACIEU010000021.1"/>
</dbReference>
<sequence length="84" mass="9132">MYDLKRPPIAAANDAACLAALSGGGPVIAAWGMSIDSTAIIIKWVARGLPLSAVLTADTGVEREETYAFQPIFQRWMDRHHIVH</sequence>
<gene>
    <name evidence="1" type="ORF">GGQ90_004321</name>
</gene>
<evidence type="ECO:0000313" key="1">
    <source>
        <dbReference type="EMBL" id="MBB4150516.1"/>
    </source>
</evidence>
<keyword evidence="2" id="KW-1185">Reference proteome</keyword>
<dbReference type="AlphaFoldDB" id="A0A7W6LUB7"/>